<feature type="chain" id="PRO_5043374453" evidence="1">
    <location>
        <begin position="20"/>
        <end position="131"/>
    </location>
</feature>
<accession>A0AAW2ZPW2</accession>
<protein>
    <submittedName>
        <fullName evidence="2">Uncharacterized protein</fullName>
    </submittedName>
</protein>
<dbReference type="AlphaFoldDB" id="A0AAW2ZPW2"/>
<evidence type="ECO:0000256" key="1">
    <source>
        <dbReference type="SAM" id="SignalP"/>
    </source>
</evidence>
<dbReference type="EMBL" id="JAOPGA020001714">
    <property type="protein sequence ID" value="KAL0490746.1"/>
    <property type="molecule type" value="Genomic_DNA"/>
</dbReference>
<sequence length="131" mass="14868">MKYTACCLLLLLALSVVTASDIPTVDKARSSDYLTGRREGKMCSPFDPLSYTGTFPAILFPKPFYMIKDYRVHRICRLDCEMLSKGTTRYFTGACAVRYYYFPSINLDCEDRSDDVFDKAVALCSKCNKCT</sequence>
<gene>
    <name evidence="2" type="ORF">AKO1_002550</name>
</gene>
<keyword evidence="1" id="KW-0732">Signal</keyword>
<feature type="signal peptide" evidence="1">
    <location>
        <begin position="1"/>
        <end position="19"/>
    </location>
</feature>
<proteinExistence type="predicted"/>
<organism evidence="2 3">
    <name type="scientific">Acrasis kona</name>
    <dbReference type="NCBI Taxonomy" id="1008807"/>
    <lineage>
        <taxon>Eukaryota</taxon>
        <taxon>Discoba</taxon>
        <taxon>Heterolobosea</taxon>
        <taxon>Tetramitia</taxon>
        <taxon>Eutetramitia</taxon>
        <taxon>Acrasidae</taxon>
        <taxon>Acrasis</taxon>
    </lineage>
</organism>
<name>A0AAW2ZPW2_9EUKA</name>
<dbReference type="Proteomes" id="UP001431209">
    <property type="component" value="Unassembled WGS sequence"/>
</dbReference>
<keyword evidence="3" id="KW-1185">Reference proteome</keyword>
<comment type="caution">
    <text evidence="2">The sequence shown here is derived from an EMBL/GenBank/DDBJ whole genome shotgun (WGS) entry which is preliminary data.</text>
</comment>
<evidence type="ECO:0000313" key="2">
    <source>
        <dbReference type="EMBL" id="KAL0490746.1"/>
    </source>
</evidence>
<evidence type="ECO:0000313" key="3">
    <source>
        <dbReference type="Proteomes" id="UP001431209"/>
    </source>
</evidence>
<reference evidence="2 3" key="1">
    <citation type="submission" date="2024-03" db="EMBL/GenBank/DDBJ databases">
        <title>The Acrasis kona genome and developmental transcriptomes reveal deep origins of eukaryotic multicellular pathways.</title>
        <authorList>
            <person name="Sheikh S."/>
            <person name="Fu C.-J."/>
            <person name="Brown M.W."/>
            <person name="Baldauf S.L."/>
        </authorList>
    </citation>
    <scope>NUCLEOTIDE SEQUENCE [LARGE SCALE GENOMIC DNA]</scope>
    <source>
        <strain evidence="2 3">ATCC MYA-3509</strain>
    </source>
</reference>